<evidence type="ECO:0000256" key="11">
    <source>
        <dbReference type="ARBA" id="ARBA00022955"/>
    </source>
</evidence>
<feature type="transmembrane region" description="Helical" evidence="23">
    <location>
        <begin position="1069"/>
        <end position="1089"/>
    </location>
</feature>
<feature type="transmembrane region" description="Helical" evidence="23">
    <location>
        <begin position="215"/>
        <end position="239"/>
    </location>
</feature>
<evidence type="ECO:0000256" key="5">
    <source>
        <dbReference type="ARBA" id="ARBA00022516"/>
    </source>
</evidence>
<dbReference type="Gene3D" id="1.20.120.1630">
    <property type="match status" value="1"/>
</dbReference>
<dbReference type="SMART" id="SM00382">
    <property type="entry name" value="AAA"/>
    <property type="match status" value="2"/>
</dbReference>
<feature type="region of interest" description="Disordered" evidence="22">
    <location>
        <begin position="85"/>
        <end position="110"/>
    </location>
</feature>
<feature type="transmembrane region" description="Helical" evidence="23">
    <location>
        <begin position="1709"/>
        <end position="1729"/>
    </location>
</feature>
<evidence type="ECO:0000256" key="6">
    <source>
        <dbReference type="ARBA" id="ARBA00022692"/>
    </source>
</evidence>
<keyword evidence="5" id="KW-0444">Lipid biosynthesis</keyword>
<comment type="similarity">
    <text evidence="2">Belongs to the ERG4/ERG24 family.</text>
</comment>
<dbReference type="GO" id="GO:0005524">
    <property type="term" value="F:ATP binding"/>
    <property type="evidence" value="ECO:0007669"/>
    <property type="project" value="UniProtKB-KW"/>
</dbReference>
<evidence type="ECO:0000256" key="21">
    <source>
        <dbReference type="ARBA" id="ARBA00048918"/>
    </source>
</evidence>
<keyword evidence="17" id="KW-1207">Sterol metabolism</keyword>
<evidence type="ECO:0000256" key="14">
    <source>
        <dbReference type="ARBA" id="ARBA00023011"/>
    </source>
</evidence>
<evidence type="ECO:0000256" key="22">
    <source>
        <dbReference type="SAM" id="MobiDB-lite"/>
    </source>
</evidence>
<keyword evidence="6 23" id="KW-0812">Transmembrane</keyword>
<keyword evidence="11" id="KW-0752">Steroid biosynthesis</keyword>
<keyword evidence="26" id="KW-1185">Reference proteome</keyword>
<evidence type="ECO:0000256" key="15">
    <source>
        <dbReference type="ARBA" id="ARBA00023098"/>
    </source>
</evidence>
<feature type="transmembrane region" description="Helical" evidence="23">
    <location>
        <begin position="169"/>
        <end position="195"/>
    </location>
</feature>
<comment type="caution">
    <text evidence="25">The sequence shown here is derived from an EMBL/GenBank/DDBJ whole genome shotgun (WGS) entry which is preliminary data.</text>
</comment>
<keyword evidence="16 23" id="KW-0472">Membrane</keyword>
<dbReference type="GO" id="GO:0016887">
    <property type="term" value="F:ATP hydrolysis activity"/>
    <property type="evidence" value="ECO:0007669"/>
    <property type="project" value="InterPro"/>
</dbReference>
<evidence type="ECO:0000256" key="18">
    <source>
        <dbReference type="ARBA" id="ARBA00023221"/>
    </source>
</evidence>
<evidence type="ECO:0000256" key="8">
    <source>
        <dbReference type="ARBA" id="ARBA00022824"/>
    </source>
</evidence>
<keyword evidence="15" id="KW-0443">Lipid metabolism</keyword>
<feature type="transmembrane region" description="Helical" evidence="23">
    <location>
        <begin position="1741"/>
        <end position="1762"/>
    </location>
</feature>
<feature type="transmembrane region" description="Helical" evidence="23">
    <location>
        <begin position="1207"/>
        <end position="1228"/>
    </location>
</feature>
<feature type="transmembrane region" description="Helical" evidence="23">
    <location>
        <begin position="1857"/>
        <end position="1880"/>
    </location>
</feature>
<feature type="domain" description="ABC transporter" evidence="24">
    <location>
        <begin position="647"/>
        <end position="902"/>
    </location>
</feature>
<dbReference type="GO" id="GO:0140359">
    <property type="term" value="F:ABC-type transporter activity"/>
    <property type="evidence" value="ECO:0007669"/>
    <property type="project" value="InterPro"/>
</dbReference>
<dbReference type="GO" id="GO:0005789">
    <property type="term" value="C:endoplasmic reticulum membrane"/>
    <property type="evidence" value="ECO:0007669"/>
    <property type="project" value="UniProtKB-SubCell"/>
</dbReference>
<feature type="transmembrane region" description="Helical" evidence="23">
    <location>
        <begin position="245"/>
        <end position="266"/>
    </location>
</feature>
<dbReference type="GO" id="GO:0000246">
    <property type="term" value="F:Delta24(24-1) sterol reductase activity"/>
    <property type="evidence" value="ECO:0007669"/>
    <property type="project" value="UniProtKB-EC"/>
</dbReference>
<name>A0A8H4RCU4_9HELO</name>
<keyword evidence="18" id="KW-0753">Steroid metabolism</keyword>
<evidence type="ECO:0000256" key="20">
    <source>
        <dbReference type="ARBA" id="ARBA00038892"/>
    </source>
</evidence>
<comment type="pathway">
    <text evidence="19">Steroid metabolism; ergosterol biosynthesis.</text>
</comment>
<dbReference type="Gene3D" id="3.40.50.300">
    <property type="entry name" value="P-loop containing nucleotide triphosphate hydrolases"/>
    <property type="match status" value="2"/>
</dbReference>
<comment type="catalytic activity">
    <reaction evidence="21">
        <text>ergosterol + NADP(+) = ergosta-5,7,22,24(28)-tetraen-3beta-ol + NADPH + H(+)</text>
        <dbReference type="Rhea" id="RHEA:18501"/>
        <dbReference type="ChEBI" id="CHEBI:15378"/>
        <dbReference type="ChEBI" id="CHEBI:16933"/>
        <dbReference type="ChEBI" id="CHEBI:18249"/>
        <dbReference type="ChEBI" id="CHEBI:57783"/>
        <dbReference type="ChEBI" id="CHEBI:58349"/>
        <dbReference type="EC" id="1.3.1.71"/>
    </reaction>
    <physiologicalReaction direction="right-to-left" evidence="21">
        <dbReference type="Rhea" id="RHEA:18503"/>
    </physiologicalReaction>
</comment>
<evidence type="ECO:0000256" key="16">
    <source>
        <dbReference type="ARBA" id="ARBA00023136"/>
    </source>
</evidence>
<dbReference type="OrthoDB" id="245989at2759"/>
<dbReference type="Pfam" id="PF01061">
    <property type="entry name" value="ABC2_membrane"/>
    <property type="match status" value="2"/>
</dbReference>
<evidence type="ECO:0000256" key="2">
    <source>
        <dbReference type="ARBA" id="ARBA00005402"/>
    </source>
</evidence>
<dbReference type="EMBL" id="JAAMPI010000916">
    <property type="protein sequence ID" value="KAF4627754.1"/>
    <property type="molecule type" value="Genomic_DNA"/>
</dbReference>
<proteinExistence type="inferred from homology"/>
<feature type="compositionally biased region" description="Low complexity" evidence="22">
    <location>
        <begin position="96"/>
        <end position="108"/>
    </location>
</feature>
<dbReference type="FunFam" id="3.40.50.300:FF:000054">
    <property type="entry name" value="ABC multidrug transporter atrF"/>
    <property type="match status" value="1"/>
</dbReference>
<evidence type="ECO:0000256" key="12">
    <source>
        <dbReference type="ARBA" id="ARBA00022989"/>
    </source>
</evidence>
<organism evidence="25 26">
    <name type="scientific">Cudoniella acicularis</name>
    <dbReference type="NCBI Taxonomy" id="354080"/>
    <lineage>
        <taxon>Eukaryota</taxon>
        <taxon>Fungi</taxon>
        <taxon>Dikarya</taxon>
        <taxon>Ascomycota</taxon>
        <taxon>Pezizomycotina</taxon>
        <taxon>Leotiomycetes</taxon>
        <taxon>Helotiales</taxon>
        <taxon>Tricladiaceae</taxon>
        <taxon>Cudoniella</taxon>
    </lineage>
</organism>
<feature type="compositionally biased region" description="Basic and acidic residues" evidence="22">
    <location>
        <begin position="1972"/>
        <end position="1982"/>
    </location>
</feature>
<gene>
    <name evidence="25" type="ORF">G7Y89_g10401</name>
</gene>
<keyword evidence="13" id="KW-0560">Oxidoreductase</keyword>
<feature type="compositionally biased region" description="Basic residues" evidence="22">
    <location>
        <begin position="53"/>
        <end position="62"/>
    </location>
</feature>
<keyword evidence="12 23" id="KW-1133">Transmembrane helix</keyword>
<feature type="transmembrane region" description="Helical" evidence="23">
    <location>
        <begin position="1663"/>
        <end position="1689"/>
    </location>
</feature>
<dbReference type="Pfam" id="PF00005">
    <property type="entry name" value="ABC_tran"/>
    <property type="match status" value="2"/>
</dbReference>
<keyword evidence="9" id="KW-0067">ATP-binding</keyword>
<evidence type="ECO:0000313" key="25">
    <source>
        <dbReference type="EMBL" id="KAF4627754.1"/>
    </source>
</evidence>
<dbReference type="Proteomes" id="UP000566819">
    <property type="component" value="Unassembled WGS sequence"/>
</dbReference>
<dbReference type="SUPFAM" id="SSF52540">
    <property type="entry name" value="P-loop containing nucleoside triphosphate hydrolases"/>
    <property type="match status" value="2"/>
</dbReference>
<feature type="domain" description="ABC transporter" evidence="24">
    <location>
        <begin position="1295"/>
        <end position="1537"/>
    </location>
</feature>
<dbReference type="InterPro" id="IPR003593">
    <property type="entry name" value="AAA+_ATPase"/>
</dbReference>
<protein>
    <recommendedName>
        <fullName evidence="20">Delta(24(24(1)))-sterol reductase</fullName>
        <ecNumber evidence="20">1.3.1.71</ecNumber>
    </recommendedName>
</protein>
<keyword evidence="4" id="KW-0813">Transport</keyword>
<accession>A0A8H4RCU4</accession>
<evidence type="ECO:0000256" key="4">
    <source>
        <dbReference type="ARBA" id="ARBA00022448"/>
    </source>
</evidence>
<feature type="transmembrane region" description="Helical" evidence="23">
    <location>
        <begin position="400"/>
        <end position="416"/>
    </location>
</feature>
<dbReference type="FunFam" id="1.20.120.1630:FF:000003">
    <property type="entry name" value="C-24(28) sterol reductase"/>
    <property type="match status" value="1"/>
</dbReference>
<dbReference type="InterPro" id="IPR010929">
    <property type="entry name" value="PDR_CDR_ABC"/>
</dbReference>
<feature type="compositionally biased region" description="Basic and acidic residues" evidence="22">
    <location>
        <begin position="1"/>
        <end position="16"/>
    </location>
</feature>
<feature type="transmembrane region" description="Helical" evidence="23">
    <location>
        <begin position="1101"/>
        <end position="1123"/>
    </location>
</feature>
<dbReference type="Pfam" id="PF14510">
    <property type="entry name" value="ABC_trans_N"/>
    <property type="match status" value="1"/>
</dbReference>
<feature type="compositionally biased region" description="Low complexity" evidence="22">
    <location>
        <begin position="42"/>
        <end position="52"/>
    </location>
</feature>
<dbReference type="GO" id="GO:0006696">
    <property type="term" value="P:ergosterol biosynthetic process"/>
    <property type="evidence" value="ECO:0007669"/>
    <property type="project" value="UniProtKB-ARBA"/>
</dbReference>
<keyword evidence="10" id="KW-0521">NADP</keyword>
<dbReference type="InterPro" id="IPR013525">
    <property type="entry name" value="ABC2_TM"/>
</dbReference>
<evidence type="ECO:0000313" key="26">
    <source>
        <dbReference type="Proteomes" id="UP000566819"/>
    </source>
</evidence>
<evidence type="ECO:0000256" key="9">
    <source>
        <dbReference type="ARBA" id="ARBA00022840"/>
    </source>
</evidence>
<dbReference type="PROSITE" id="PS01017">
    <property type="entry name" value="STEROL_REDUCT_1"/>
    <property type="match status" value="1"/>
</dbReference>
<evidence type="ECO:0000256" key="1">
    <source>
        <dbReference type="ARBA" id="ARBA00004477"/>
    </source>
</evidence>
<feature type="region of interest" description="Disordered" evidence="22">
    <location>
        <begin position="1"/>
        <end position="68"/>
    </location>
</feature>
<dbReference type="PROSITE" id="PS50893">
    <property type="entry name" value="ABC_TRANSPORTER_2"/>
    <property type="match status" value="2"/>
</dbReference>
<keyword evidence="8" id="KW-0256">Endoplasmic reticulum</keyword>
<dbReference type="InterPro" id="IPR003439">
    <property type="entry name" value="ABC_transporter-like_ATP-bd"/>
</dbReference>
<dbReference type="Pfam" id="PF01222">
    <property type="entry name" value="ERG4_ERG24"/>
    <property type="match status" value="1"/>
</dbReference>
<dbReference type="InterPro" id="IPR034003">
    <property type="entry name" value="ABCG_PDR_2"/>
</dbReference>
<dbReference type="Pfam" id="PF06422">
    <property type="entry name" value="PDR_CDR"/>
    <property type="match status" value="1"/>
</dbReference>
<keyword evidence="14" id="KW-0756">Sterol biosynthesis</keyword>
<dbReference type="InterPro" id="IPR029481">
    <property type="entry name" value="ABC_trans_N"/>
</dbReference>
<feature type="transmembrane region" description="Helical" evidence="23">
    <location>
        <begin position="1624"/>
        <end position="1643"/>
    </location>
</feature>
<dbReference type="InterPro" id="IPR027417">
    <property type="entry name" value="P-loop_NTPase"/>
</dbReference>
<dbReference type="CDD" id="cd03232">
    <property type="entry name" value="ABCG_PDR_domain2"/>
    <property type="match status" value="1"/>
</dbReference>
<evidence type="ECO:0000256" key="13">
    <source>
        <dbReference type="ARBA" id="ARBA00023002"/>
    </source>
</evidence>
<sequence length="1991" mass="223180">MSERYSLRQTPRKTEHLGLVQTPGTRRPYRRKSQFPEDGEDSSSATDTSTRKSSTRTPKRKVNMVEQATKNGLEAESALLEQSGNGSAEYGTVNGASSSASAAPKASPTPERTLVDGAMMIGFPTLMYYMWIGATFYDGKFPTREPGESFGDFFKHAGSLIYEHAFPSLYAWAIYWTFFIFEGACYCLLPGVYAYGKPLPHEGGKQLKYYCSGVVSFYTTIVIAMVLHCTGIFPLYILIDEFGSLMSVAICSGFLVSIVAYFSALYRGQQHRMTGYFLYDFFMGAELNPRMFGILDFKMFFEVRIPWFILFGLSSATAARQYERYGYVSAEVWFLVMAHFLYANACSKGEELIVTTWDMYYEKWGFMLIFWNLAGVPLTYCHCTIYLANHDPATYHWNPYFMALLFVAYLLMYWIWDTTNSQKNRFRSQERGTLVDRNTFPQLPWRSVKNPRTIKTASGDSILVDGWYGYARKIHYTCDLFFALSWGLVTGFNSPFPWFYPVFFGGMIIHRAYRDIERCKIKYGESWDEYTKLVPYLFIPLVPLSFEGAREYDTSSSIKMKSEAVIPTTKDIEKSQSVQVFSEKDPLPCDDSDQELRAARYERWLVQSSQDPQLWRKGKLGVAYQNLNVYGFGTSTDYQKTFSNYPLALFDAFRRLFRAQGRTRVDILKNFEGLVNSGELLMVLGKPGSGCTTLLKTLAGQTYGLSVDPNATLNYQGISSKVMRTEFRGEYNYQAESDTHFPHLTVTQTLDVPTQARIPGNDVNQEHQGRFSQSLRDATIATLGLSKSSEVKVGNEFTPGISGGERQRTSLAEVLACGTSLQCWDNSTRGLDSGNALNFLKVLRASAEITGSAHIVTMYQASQDIYDTFDKVALLYQGRQIFFGKPEAAKAYFTALGFLYPERATTSDYLTSLTNPAERRHLVRKGFENQVPRTPDDFAFAWENSTLRSDLIREITAYNEKFPLDGVDLLEFRRTTAGSPYTIRFSAQLLRARGIGILHHFNQHFLWGLRSVQLWEQRPIVEKHFQYSLYHPSADAIASVLCAIPNKLLLATGFNLPFYFLANMRRTPAAFFTFYLFAFVSLLAGSMLFRTIGAMSKTLASSIAPGSVFVLMLVIYTGFVLPISSMHPWLSWFRYLNPIGYAFESLMINEFSGREFTCANLIPQGPSYAMVGEASKTCVSVGAVPGSSVVSGDDYLESVFSYKPEHLWSNLGIIFAIMALLCVMYLLAAEYVSAQRSKGEVLIFRKGHLLSHEFHLDEESQRTIQITECHGSSTEGMSKDSVGPKKGGTPHAATFVWDDLSYDVHIKGESKRILEGVEGWIRPGTLTAVMGASGAGKTTLLNILANRATTGVIHGEMHVEAQFEDAGFARKVGYAQQEDIHLATSTVREALIFSARLRQPKTYSDSEKLEWVEQLVKNLDMESFAEAIIGVPGEGLNVEQRKRVTIGVELAARPELLLFLDEPTSGLDSNTAWSICTLLKKLAAEGQAILCTIHQPSGTLFEMFDRLLLLSGGRSIYFGELGSSSRTLIDYFEQNGARNCGSDENPAEWLLEITERSKESWASTWHNSKQRQDTRQEIEEMKKRLVKSTKEITDRDSSEFASSFVHQLYTVTVRNFQLDWRSPSYIYSKAALAIGFLFMPHFLDSRNLYELRERPSRTYSWTVFILSNIIAELPCQIVLAVVQFVAWYYPLGMYRNALATNQLNSQGGLVFLLILSFYLFSSTFSQMLGTIMPDAATGVNISQLLITLSLIFCGVLVPPTSLPRIWMFMYRVTPLTYFLNALVSAGIGEVPVTCAPNELVIINPPSGQDCATYLSEYLSFASGALLNPAGENECRVCPVLDTSELLSRIGLYYERRWWYLGITVVYTAVNVGLALLLYWLTYAWNPIKPTTPANTPPITGTAFPKPPSATPLLAVVATATPVAPALDLPVAVIELALPLPPAAVGTQKSVDCPDKKIMSAADVPSGQLGDLQKGKSEMEVSRGLRKKNALH</sequence>
<keyword evidence="7" id="KW-0547">Nucleotide-binding</keyword>
<comment type="subcellular location">
    <subcellularLocation>
        <location evidence="1">Endoplasmic reticulum membrane</location>
        <topology evidence="1">Multi-pass membrane protein</topology>
    </subcellularLocation>
</comment>
<feature type="transmembrane region" description="Helical" evidence="23">
    <location>
        <begin position="480"/>
        <end position="500"/>
    </location>
</feature>
<dbReference type="EC" id="1.3.1.71" evidence="20"/>
<feature type="transmembrane region" description="Helical" evidence="23">
    <location>
        <begin position="364"/>
        <end position="388"/>
    </location>
</feature>
<evidence type="ECO:0000259" key="24">
    <source>
        <dbReference type="PROSITE" id="PS50893"/>
    </source>
</evidence>
<dbReference type="PANTHER" id="PTHR19241">
    <property type="entry name" value="ATP-BINDING CASSETTE TRANSPORTER"/>
    <property type="match status" value="1"/>
</dbReference>
<comment type="similarity">
    <text evidence="3">Belongs to the ABC transporter superfamily. ABCG family. PDR (TC 3.A.1.205) subfamily.</text>
</comment>
<feature type="region of interest" description="Disordered" evidence="22">
    <location>
        <begin position="1966"/>
        <end position="1991"/>
    </location>
</feature>
<evidence type="ECO:0000256" key="19">
    <source>
        <dbReference type="ARBA" id="ARBA00029435"/>
    </source>
</evidence>
<reference evidence="25 26" key="1">
    <citation type="submission" date="2020-03" db="EMBL/GenBank/DDBJ databases">
        <title>Draft Genome Sequence of Cudoniella acicularis.</title>
        <authorList>
            <person name="Buettner E."/>
            <person name="Kellner H."/>
        </authorList>
    </citation>
    <scope>NUCLEOTIDE SEQUENCE [LARGE SCALE GENOMIC DNA]</scope>
    <source>
        <strain evidence="25 26">DSM 108380</strain>
    </source>
</reference>
<evidence type="ECO:0000256" key="23">
    <source>
        <dbReference type="SAM" id="Phobius"/>
    </source>
</evidence>
<dbReference type="InterPro" id="IPR018083">
    <property type="entry name" value="Sterol_reductase_CS"/>
</dbReference>
<feature type="transmembrane region" description="Helical" evidence="23">
    <location>
        <begin position="114"/>
        <end position="132"/>
    </location>
</feature>
<dbReference type="InterPro" id="IPR001171">
    <property type="entry name" value="ERG24_DHCR-like"/>
</dbReference>
<evidence type="ECO:0000256" key="3">
    <source>
        <dbReference type="ARBA" id="ARBA00006012"/>
    </source>
</evidence>
<evidence type="ECO:0000256" key="10">
    <source>
        <dbReference type="ARBA" id="ARBA00022857"/>
    </source>
</evidence>
<dbReference type="PROSITE" id="PS01018">
    <property type="entry name" value="STEROL_REDUCT_2"/>
    <property type="match status" value="1"/>
</dbReference>
<evidence type="ECO:0000256" key="7">
    <source>
        <dbReference type="ARBA" id="ARBA00022741"/>
    </source>
</evidence>
<evidence type="ECO:0000256" key="17">
    <source>
        <dbReference type="ARBA" id="ARBA00023166"/>
    </source>
</evidence>